<comment type="similarity">
    <text evidence="1">Belongs to the YggT family.</text>
</comment>
<dbReference type="RefSeq" id="WP_092114383.1">
    <property type="nucleotide sequence ID" value="NZ_FNTH01000001.1"/>
</dbReference>
<feature type="transmembrane region" description="Helical" evidence="2">
    <location>
        <begin position="65"/>
        <end position="86"/>
    </location>
</feature>
<evidence type="ECO:0000313" key="3">
    <source>
        <dbReference type="EMBL" id="SEC00600.1"/>
    </source>
</evidence>
<name>A0A1H4NZH2_9BRAD</name>
<reference evidence="3 4" key="1">
    <citation type="submission" date="2016-10" db="EMBL/GenBank/DDBJ databases">
        <authorList>
            <person name="de Groot N.N."/>
        </authorList>
    </citation>
    <scope>NUCLEOTIDE SEQUENCE [LARGE SCALE GENOMIC DNA]</scope>
    <source>
        <strain evidence="3 4">MT12</strain>
    </source>
</reference>
<evidence type="ECO:0000313" key="4">
    <source>
        <dbReference type="Proteomes" id="UP000198992"/>
    </source>
</evidence>
<gene>
    <name evidence="3" type="ORF">SAMN05444164_0778</name>
</gene>
<evidence type="ECO:0000256" key="1">
    <source>
        <dbReference type="ARBA" id="ARBA00010894"/>
    </source>
</evidence>
<dbReference type="AlphaFoldDB" id="A0A1H4NZH2"/>
<feature type="transmembrane region" description="Helical" evidence="2">
    <location>
        <begin position="7"/>
        <end position="33"/>
    </location>
</feature>
<dbReference type="PANTHER" id="PTHR33219:SF14">
    <property type="entry name" value="PROTEIN COFACTOR ASSEMBLY OF COMPLEX C SUBUNIT B CCB3, CHLOROPLASTIC-RELATED"/>
    <property type="match status" value="1"/>
</dbReference>
<dbReference type="Pfam" id="PF02325">
    <property type="entry name" value="CCB3_YggT"/>
    <property type="match status" value="1"/>
</dbReference>
<sequence length="100" mass="11402">MILLIRILTFVDWLLGFYVFLLIFAAILSWLVAFQVVNTRNDLVRQVLYALEVLTEPLLRPIRRVIPALGGLDLSFLVLFFAIQFIRSVIIPSLIDALAS</sequence>
<accession>A0A1H4NZH2</accession>
<dbReference type="OrthoDB" id="9814445at2"/>
<keyword evidence="2" id="KW-0472">Membrane</keyword>
<dbReference type="GO" id="GO:0016020">
    <property type="term" value="C:membrane"/>
    <property type="evidence" value="ECO:0007669"/>
    <property type="project" value="InterPro"/>
</dbReference>
<dbReference type="PANTHER" id="PTHR33219">
    <property type="entry name" value="YLMG HOMOLOG PROTEIN 2, CHLOROPLASTIC"/>
    <property type="match status" value="1"/>
</dbReference>
<protein>
    <submittedName>
        <fullName evidence="3">YggT family protein</fullName>
    </submittedName>
</protein>
<keyword evidence="2" id="KW-1133">Transmembrane helix</keyword>
<evidence type="ECO:0000256" key="2">
    <source>
        <dbReference type="SAM" id="Phobius"/>
    </source>
</evidence>
<keyword evidence="2" id="KW-0812">Transmembrane</keyword>
<dbReference type="EMBL" id="FNTH01000001">
    <property type="protein sequence ID" value="SEC00600.1"/>
    <property type="molecule type" value="Genomic_DNA"/>
</dbReference>
<proteinExistence type="inferred from homology"/>
<dbReference type="InterPro" id="IPR003425">
    <property type="entry name" value="CCB3/YggT"/>
</dbReference>
<organism evidence="3 4">
    <name type="scientific">Bradyrhizobium erythrophlei</name>
    <dbReference type="NCBI Taxonomy" id="1437360"/>
    <lineage>
        <taxon>Bacteria</taxon>
        <taxon>Pseudomonadati</taxon>
        <taxon>Pseudomonadota</taxon>
        <taxon>Alphaproteobacteria</taxon>
        <taxon>Hyphomicrobiales</taxon>
        <taxon>Nitrobacteraceae</taxon>
        <taxon>Bradyrhizobium</taxon>
    </lineage>
</organism>
<dbReference type="Proteomes" id="UP000198992">
    <property type="component" value="Unassembled WGS sequence"/>
</dbReference>